<feature type="transmembrane region" description="Helical" evidence="2">
    <location>
        <begin position="489"/>
        <end position="512"/>
    </location>
</feature>
<keyword evidence="4" id="KW-1185">Reference proteome</keyword>
<comment type="caution">
    <text evidence="3">The sequence shown here is derived from an EMBL/GenBank/DDBJ whole genome shotgun (WGS) entry which is preliminary data.</text>
</comment>
<evidence type="ECO:0000256" key="1">
    <source>
        <dbReference type="SAM" id="MobiDB-lite"/>
    </source>
</evidence>
<keyword evidence="2" id="KW-0472">Membrane</keyword>
<feature type="region of interest" description="Disordered" evidence="1">
    <location>
        <begin position="25"/>
        <end position="61"/>
    </location>
</feature>
<feature type="transmembrane region" description="Helical" evidence="2">
    <location>
        <begin position="438"/>
        <end position="455"/>
    </location>
</feature>
<feature type="region of interest" description="Disordered" evidence="1">
    <location>
        <begin position="85"/>
        <end position="104"/>
    </location>
</feature>
<dbReference type="EMBL" id="NBCO01000017">
    <property type="protein sequence ID" value="ORC88258.1"/>
    <property type="molecule type" value="Genomic_DNA"/>
</dbReference>
<feature type="transmembrane region" description="Helical" evidence="2">
    <location>
        <begin position="588"/>
        <end position="609"/>
    </location>
</feature>
<reference evidence="3 4" key="1">
    <citation type="submission" date="2017-03" db="EMBL/GenBank/DDBJ databases">
        <title>An alternative strategy for trypanosome survival in the mammalian bloodstream revealed through genome and transcriptome analysis of the ubiquitous bovine parasite Trypanosoma (Megatrypanum) theileri.</title>
        <authorList>
            <person name="Kelly S."/>
            <person name="Ivens A."/>
            <person name="Mott A."/>
            <person name="O'Neill E."/>
            <person name="Emms D."/>
            <person name="Macleod O."/>
            <person name="Voorheis P."/>
            <person name="Matthews J."/>
            <person name="Matthews K."/>
            <person name="Carrington M."/>
        </authorList>
    </citation>
    <scope>NUCLEOTIDE SEQUENCE [LARGE SCALE GENOMIC DNA]</scope>
    <source>
        <strain evidence="3">Edinburgh</strain>
    </source>
</reference>
<evidence type="ECO:0000256" key="2">
    <source>
        <dbReference type="SAM" id="Phobius"/>
    </source>
</evidence>
<keyword evidence="2" id="KW-1133">Transmembrane helix</keyword>
<protein>
    <submittedName>
        <fullName evidence="3">Uncharacterized protein</fullName>
    </submittedName>
</protein>
<dbReference type="Proteomes" id="UP000192257">
    <property type="component" value="Unassembled WGS sequence"/>
</dbReference>
<accession>A0A1X0NUP0</accession>
<dbReference type="OrthoDB" id="271109at2759"/>
<name>A0A1X0NUP0_9TRYP</name>
<feature type="transmembrane region" description="Helical" evidence="2">
    <location>
        <begin position="399"/>
        <end position="418"/>
    </location>
</feature>
<feature type="transmembrane region" description="Helical" evidence="2">
    <location>
        <begin position="518"/>
        <end position="539"/>
    </location>
</feature>
<keyword evidence="2" id="KW-0812">Transmembrane</keyword>
<feature type="transmembrane region" description="Helical" evidence="2">
    <location>
        <begin position="359"/>
        <end position="378"/>
    </location>
</feature>
<evidence type="ECO:0000313" key="4">
    <source>
        <dbReference type="Proteomes" id="UP000192257"/>
    </source>
</evidence>
<feature type="transmembrane region" description="Helical" evidence="2">
    <location>
        <begin position="546"/>
        <end position="568"/>
    </location>
</feature>
<proteinExistence type="predicted"/>
<dbReference type="AlphaFoldDB" id="A0A1X0NUP0"/>
<feature type="compositionally biased region" description="Low complexity" evidence="1">
    <location>
        <begin position="25"/>
        <end position="35"/>
    </location>
</feature>
<gene>
    <name evidence="3" type="ORF">TM35_000171300</name>
</gene>
<sequence length="635" mass="72320">MPREPFQVAFYDSSDDEQNEQVAQVVPVVDGVSPQTTPTTRDENDDNQEQEQRRQQQRMSSWLGRIANRTTAFLSYAFGGRNELNTDAPMDAESPEKESNDSGRWGYRAHRDVAARSVELNNAESFAPSEEIAVDLRETILQYKRTPDDVYMRIILAALNYGEIQVGGDLFRAAYGNHELMKVLMESGKVNYADPYVQEIIQKEINSMVVPDAACGGRISPEKIGYLALLCHAPSATLTKEQACLFRHAGFEFVKMLHENPHLLRNLPPPRWIVARILDVCYFLDMVVTWLGLMATLVNLACVGWIAHFWLATGPLKCGYWTILGYVVGYVVSIVAVMVSEEGRIRDYEDRLWDYPDNTLKVIPCIPLFEIALMYVTLRYEILRDKAKYFVIRYDLYNGLSNVLIIHTLLFATPQFLLQYYIGELSDPHVTDFDGYKLLTAVNYVLYGMSLYLCVRKIFFNYSCDSFGFAMMAVSRALGTPFGTATRMLIVMTIFYLEYNIGAYVVSLMYVGDCSVELYIVLIFAGILTALEIAGLVMMFVFEVSLLIGFVCTVVLVMEISFSSYVAANKLSADDALCMSFVLNAKTVTPLFYVTFAVFCITFVSWVVVEIFNRVTGRQVLSYWENYYYWSRLKW</sequence>
<organism evidence="3 4">
    <name type="scientific">Trypanosoma theileri</name>
    <dbReference type="NCBI Taxonomy" id="67003"/>
    <lineage>
        <taxon>Eukaryota</taxon>
        <taxon>Discoba</taxon>
        <taxon>Euglenozoa</taxon>
        <taxon>Kinetoplastea</taxon>
        <taxon>Metakinetoplastina</taxon>
        <taxon>Trypanosomatida</taxon>
        <taxon>Trypanosomatidae</taxon>
        <taxon>Trypanosoma</taxon>
    </lineage>
</organism>
<evidence type="ECO:0000313" key="3">
    <source>
        <dbReference type="EMBL" id="ORC88258.1"/>
    </source>
</evidence>
<feature type="transmembrane region" description="Helical" evidence="2">
    <location>
        <begin position="318"/>
        <end position="339"/>
    </location>
</feature>
<dbReference type="VEuPathDB" id="TriTrypDB:TM35_000171300"/>
<feature type="transmembrane region" description="Helical" evidence="2">
    <location>
        <begin position="287"/>
        <end position="311"/>
    </location>
</feature>
<dbReference type="RefSeq" id="XP_028882324.1">
    <property type="nucleotide sequence ID" value="XM_029026209.1"/>
</dbReference>
<dbReference type="GeneID" id="39985989"/>